<dbReference type="InterPro" id="IPR014198">
    <property type="entry name" value="Spore_III_AB"/>
</dbReference>
<organism evidence="2 3">
    <name type="scientific">Tissierella simiarum</name>
    <dbReference type="NCBI Taxonomy" id="2841534"/>
    <lineage>
        <taxon>Bacteria</taxon>
        <taxon>Bacillati</taxon>
        <taxon>Bacillota</taxon>
        <taxon>Tissierellia</taxon>
        <taxon>Tissierellales</taxon>
        <taxon>Tissierellaceae</taxon>
        <taxon>Tissierella</taxon>
    </lineage>
</organism>
<keyword evidence="1" id="KW-1133">Transmembrane helix</keyword>
<evidence type="ECO:0000256" key="1">
    <source>
        <dbReference type="SAM" id="Phobius"/>
    </source>
</evidence>
<protein>
    <submittedName>
        <fullName evidence="2">Stage III sporulation protein AB</fullName>
    </submittedName>
</protein>
<keyword evidence="1" id="KW-0812">Transmembrane</keyword>
<name>A0ABS6E5P7_9FIRM</name>
<evidence type="ECO:0000313" key="2">
    <source>
        <dbReference type="EMBL" id="MBU5437543.1"/>
    </source>
</evidence>
<feature type="transmembrane region" description="Helical" evidence="1">
    <location>
        <begin position="6"/>
        <end position="24"/>
    </location>
</feature>
<dbReference type="PROSITE" id="PS51257">
    <property type="entry name" value="PROKAR_LIPOPROTEIN"/>
    <property type="match status" value="1"/>
</dbReference>
<gene>
    <name evidence="2" type="ORF">KQI42_05965</name>
</gene>
<keyword evidence="1" id="KW-0472">Membrane</keyword>
<accession>A0ABS6E5P7</accession>
<sequence>MALIKIVSSIIIICSCTFLGFLYGKKYSDRVNHLIYLEQCIKMLETEIVYGATPLPEALYNVYLKGNKKISFIFEYIREDLISNKRGEVLDSFISIKDVLATKLQLKDEDIENFISLGRVLGSSDRQDQQKNFVIILNQMRELTREAKIEKDKNEKMFRNLGVLTGLAIVIILI</sequence>
<keyword evidence="3" id="KW-1185">Reference proteome</keyword>
<evidence type="ECO:0000313" key="3">
    <source>
        <dbReference type="Proteomes" id="UP000749471"/>
    </source>
</evidence>
<reference evidence="2 3" key="1">
    <citation type="submission" date="2021-06" db="EMBL/GenBank/DDBJ databases">
        <authorList>
            <person name="Sun Q."/>
            <person name="Li D."/>
        </authorList>
    </citation>
    <scope>NUCLEOTIDE SEQUENCE [LARGE SCALE GENOMIC DNA]</scope>
    <source>
        <strain evidence="2 3">MSJ-40</strain>
    </source>
</reference>
<proteinExistence type="predicted"/>
<dbReference type="PIRSF" id="PIRSF021435">
    <property type="entry name" value="SpoIIIAB"/>
    <property type="match status" value="1"/>
</dbReference>
<dbReference type="Pfam" id="PF09548">
    <property type="entry name" value="Spore_III_AB"/>
    <property type="match status" value="1"/>
</dbReference>
<comment type="caution">
    <text evidence="2">The sequence shown here is derived from an EMBL/GenBank/DDBJ whole genome shotgun (WGS) entry which is preliminary data.</text>
</comment>
<dbReference type="EMBL" id="JAHLPM010000004">
    <property type="protein sequence ID" value="MBU5437543.1"/>
    <property type="molecule type" value="Genomic_DNA"/>
</dbReference>
<dbReference type="RefSeq" id="WP_216517771.1">
    <property type="nucleotide sequence ID" value="NZ_JAHLPM010000004.1"/>
</dbReference>
<dbReference type="Proteomes" id="UP000749471">
    <property type="component" value="Unassembled WGS sequence"/>
</dbReference>